<evidence type="ECO:0000313" key="3">
    <source>
        <dbReference type="Proteomes" id="UP000198711"/>
    </source>
</evidence>
<dbReference type="EMBL" id="FNNO01000006">
    <property type="protein sequence ID" value="SDW84843.1"/>
    <property type="molecule type" value="Genomic_DNA"/>
</dbReference>
<gene>
    <name evidence="2" type="ORF">SAMN05444410_106123</name>
</gene>
<evidence type="ECO:0000313" key="2">
    <source>
        <dbReference type="EMBL" id="SDW84843.1"/>
    </source>
</evidence>
<protein>
    <submittedName>
        <fullName evidence="2">Capsule assembly protein Wzi</fullName>
    </submittedName>
</protein>
<feature type="chain" id="PRO_5036502398" evidence="1">
    <location>
        <begin position="18"/>
        <end position="550"/>
    </location>
</feature>
<dbReference type="RefSeq" id="WP_092723588.1">
    <property type="nucleotide sequence ID" value="NZ_FNNO01000006.1"/>
</dbReference>
<comment type="caution">
    <text evidence="2">The sequence shown here is derived from an EMBL/GenBank/DDBJ whole genome shotgun (WGS) entry which is preliminary data.</text>
</comment>
<name>A0A8X8LE83_9BACT</name>
<dbReference type="Proteomes" id="UP000198711">
    <property type="component" value="Unassembled WGS sequence"/>
</dbReference>
<dbReference type="AlphaFoldDB" id="A0A8X8LE83"/>
<organism evidence="2 3">
    <name type="scientific">Hydrobacter penzbergensis</name>
    <dbReference type="NCBI Taxonomy" id="1235997"/>
    <lineage>
        <taxon>Bacteria</taxon>
        <taxon>Pseudomonadati</taxon>
        <taxon>Bacteroidota</taxon>
        <taxon>Chitinophagia</taxon>
        <taxon>Chitinophagales</taxon>
        <taxon>Chitinophagaceae</taxon>
        <taxon>Hydrobacter</taxon>
    </lineage>
</organism>
<reference evidence="2 3" key="1">
    <citation type="submission" date="2016-10" db="EMBL/GenBank/DDBJ databases">
        <authorList>
            <person name="Varghese N."/>
            <person name="Submissions S."/>
        </authorList>
    </citation>
    <scope>NUCLEOTIDE SEQUENCE [LARGE SCALE GENOMIC DNA]</scope>
    <source>
        <strain evidence="2 3">DSM 25353</strain>
    </source>
</reference>
<proteinExistence type="predicted"/>
<keyword evidence="3" id="KW-1185">Reference proteome</keyword>
<accession>A0A8X8LE83</accession>
<dbReference type="InterPro" id="IPR026950">
    <property type="entry name" value="Caps_assemb_Wzi"/>
</dbReference>
<keyword evidence="1" id="KW-0732">Signal</keyword>
<dbReference type="Gene3D" id="2.40.160.130">
    <property type="entry name" value="Capsule assembly protein Wzi"/>
    <property type="match status" value="1"/>
</dbReference>
<evidence type="ECO:0000256" key="1">
    <source>
        <dbReference type="SAM" id="SignalP"/>
    </source>
</evidence>
<dbReference type="Pfam" id="PF14052">
    <property type="entry name" value="Caps_assemb_Wzi"/>
    <property type="match status" value="1"/>
</dbReference>
<sequence length="550" mass="63523">MRSILFFALLFSFQAFTPKASGQSVWEDHRGEVYNYLSRMAQKGFIVFNDHIRPLSRIYIEQCLDSLAAHQTQLSRVEQKELDFYRQEYTDSKELQRDSSAIDTKPTVFKKDGYARWRFFSYTGKQFLLRADPVITAGYIRGSGKDVKQYSSGFNIYGYGGKHWSWYIALNDINEKGPGMDTTRQNTPETGIVGRIADNKKSHNYTAIRAGLAYTWKNGSVSIGQDHLLWGYGENGRMVLSDKAPTYPYIRLDYRPLPWLSFNYTHAWLHSDIIDSTRSYRTGNTVYGGIREFTIAKYMATHSVQITPTKGLDISLGESMIYSDRLELGYLIPIMFFKAYDNLVNDNNNNNGSNGQFFFQVSSRNQLPKTHLYSTLFIDEILLSKVFDKVKNRNQIGMNIGASVTDAFIPYLTIGAEYTKIRPFVYSNLIPAQLYTHDSYLLGDWMGNNADRWIAFLKYTPAPRLQCMVRYQYIRKGGPGTVDQQYFAQPQPPFLFDLQNHRQEWYGSLSYQWVHKLYLRGFISNLHVTDYKTGQSYNDHTLNIGMSYGL</sequence>
<dbReference type="InterPro" id="IPR038636">
    <property type="entry name" value="Wzi_sf"/>
</dbReference>
<feature type="signal peptide" evidence="1">
    <location>
        <begin position="1"/>
        <end position="17"/>
    </location>
</feature>